<evidence type="ECO:0000313" key="5">
    <source>
        <dbReference type="RefSeq" id="XP_021856456.2"/>
    </source>
</evidence>
<dbReference type="GO" id="GO:0005886">
    <property type="term" value="C:plasma membrane"/>
    <property type="evidence" value="ECO:0007669"/>
    <property type="project" value="TreeGrafter"/>
</dbReference>
<keyword evidence="3" id="KW-1133">Transmembrane helix</keyword>
<dbReference type="RefSeq" id="XP_021856456.2">
    <property type="nucleotide sequence ID" value="XM_022000764.2"/>
</dbReference>
<feature type="transmembrane region" description="Helical" evidence="3">
    <location>
        <begin position="184"/>
        <end position="203"/>
    </location>
</feature>
<dbReference type="GO" id="GO:0098542">
    <property type="term" value="P:defense response to other organism"/>
    <property type="evidence" value="ECO:0007669"/>
    <property type="project" value="InterPro"/>
</dbReference>
<dbReference type="GO" id="GO:0009506">
    <property type="term" value="C:plasmodesma"/>
    <property type="evidence" value="ECO:0007669"/>
    <property type="project" value="TreeGrafter"/>
</dbReference>
<reference evidence="5" key="2">
    <citation type="submission" date="2025-08" db="UniProtKB">
        <authorList>
            <consortium name="RefSeq"/>
        </authorList>
    </citation>
    <scope>IDENTIFICATION</scope>
    <source>
        <tissue evidence="5">Leaf</tissue>
    </source>
</reference>
<dbReference type="PANTHER" id="PTHR31415">
    <property type="entry name" value="OS05G0367900 PROTEIN"/>
    <property type="match status" value="1"/>
</dbReference>
<evidence type="ECO:0000256" key="3">
    <source>
        <dbReference type="SAM" id="Phobius"/>
    </source>
</evidence>
<evidence type="ECO:0000313" key="4">
    <source>
        <dbReference type="Proteomes" id="UP000813463"/>
    </source>
</evidence>
<dbReference type="KEGG" id="soe:110795744"/>
<name>A0A9R0IW43_SPIOL</name>
<proteinExistence type="predicted"/>
<dbReference type="InterPro" id="IPR044839">
    <property type="entry name" value="NDR1-like"/>
</dbReference>
<evidence type="ECO:0000256" key="1">
    <source>
        <dbReference type="ARBA" id="ARBA00004370"/>
    </source>
</evidence>
<dbReference type="GeneID" id="110795744"/>
<dbReference type="PANTHER" id="PTHR31415:SF52">
    <property type="entry name" value="LATE EMBRYOGENESIS ABUNDANT (LEA) HYDROXYPROLINE-RICH GLYCOPROTEIN FAMILY-RELATED"/>
    <property type="match status" value="1"/>
</dbReference>
<protein>
    <submittedName>
        <fullName evidence="5">Protein NDR1-like</fullName>
    </submittedName>
</protein>
<evidence type="ECO:0000256" key="2">
    <source>
        <dbReference type="ARBA" id="ARBA00023136"/>
    </source>
</evidence>
<keyword evidence="2 3" id="KW-0472">Membrane</keyword>
<keyword evidence="3" id="KW-0812">Transmembrane</keyword>
<sequence length="204" mass="22956">MIKPANGCCGGGMAVSLPLVAAILLRLLHGLQPSAALPYITIEEFTVSVLKETTNSSNIIHFDLKIRNLDTEPSYYDALNLTFYYKSNLSSFPIGNATFSPFYQREFGRAHRVGNIEVRGVNWENATIPMTFRVVLATAVRSEVKIYWKSRRYYYLVGADLKVNDQGTLINKSVELTSRAGRNILGRFELVVILFGILFFLLYS</sequence>
<dbReference type="AlphaFoldDB" id="A0A9R0IW43"/>
<gene>
    <name evidence="5" type="primary">LOC110795744</name>
</gene>
<comment type="subcellular location">
    <subcellularLocation>
        <location evidence="1">Membrane</location>
    </subcellularLocation>
</comment>
<organism evidence="4 5">
    <name type="scientific">Spinacia oleracea</name>
    <name type="common">Spinach</name>
    <dbReference type="NCBI Taxonomy" id="3562"/>
    <lineage>
        <taxon>Eukaryota</taxon>
        <taxon>Viridiplantae</taxon>
        <taxon>Streptophyta</taxon>
        <taxon>Embryophyta</taxon>
        <taxon>Tracheophyta</taxon>
        <taxon>Spermatophyta</taxon>
        <taxon>Magnoliopsida</taxon>
        <taxon>eudicotyledons</taxon>
        <taxon>Gunneridae</taxon>
        <taxon>Pentapetalae</taxon>
        <taxon>Caryophyllales</taxon>
        <taxon>Chenopodiaceae</taxon>
        <taxon>Chenopodioideae</taxon>
        <taxon>Anserineae</taxon>
        <taxon>Spinacia</taxon>
    </lineage>
</organism>
<dbReference type="Proteomes" id="UP000813463">
    <property type="component" value="Chromosome 4"/>
</dbReference>
<keyword evidence="4" id="KW-1185">Reference proteome</keyword>
<accession>A0A9R0IW43</accession>
<reference evidence="4" key="1">
    <citation type="journal article" date="2021" name="Nat. Commun.">
        <title>Genomic analyses provide insights into spinach domestication and the genetic basis of agronomic traits.</title>
        <authorList>
            <person name="Cai X."/>
            <person name="Sun X."/>
            <person name="Xu C."/>
            <person name="Sun H."/>
            <person name="Wang X."/>
            <person name="Ge C."/>
            <person name="Zhang Z."/>
            <person name="Wang Q."/>
            <person name="Fei Z."/>
            <person name="Jiao C."/>
            <person name="Wang Q."/>
        </authorList>
    </citation>
    <scope>NUCLEOTIDE SEQUENCE [LARGE SCALE GENOMIC DNA]</scope>
    <source>
        <strain evidence="4">cv. Varoflay</strain>
    </source>
</reference>